<accession>A0A0F3GL01</accession>
<organism evidence="2 3">
    <name type="scientific">Candidatus Magnetobacterium bavaricum</name>
    <dbReference type="NCBI Taxonomy" id="29290"/>
    <lineage>
        <taxon>Bacteria</taxon>
        <taxon>Pseudomonadati</taxon>
        <taxon>Nitrospirota</taxon>
        <taxon>Thermodesulfovibrionia</taxon>
        <taxon>Thermodesulfovibrionales</taxon>
        <taxon>Candidatus Magnetobacteriaceae</taxon>
        <taxon>Candidatus Magnetobacterium</taxon>
    </lineage>
</organism>
<keyword evidence="1" id="KW-0812">Transmembrane</keyword>
<evidence type="ECO:0000313" key="2">
    <source>
        <dbReference type="EMBL" id="KJU81348.1"/>
    </source>
</evidence>
<comment type="caution">
    <text evidence="2">The sequence shown here is derived from an EMBL/GenBank/DDBJ whole genome shotgun (WGS) entry which is preliminary data.</text>
</comment>
<evidence type="ECO:0000313" key="3">
    <source>
        <dbReference type="Proteomes" id="UP000033423"/>
    </source>
</evidence>
<evidence type="ECO:0000256" key="1">
    <source>
        <dbReference type="SAM" id="Phobius"/>
    </source>
</evidence>
<dbReference type="AlphaFoldDB" id="A0A0F3GL01"/>
<sequence>MVIRALKDNTFCAVGFNSRMKRILLQCYLIFSGKVISCYKSIYNNWDDINVIFIKKGKIVVDTKTIGESKGIYYEINRKTLFLTELYCKYHLNNLFLLSFFNRSMKTNKFDCYLKKMLAYSFCDILNSLYLIKNSSKVNKIIIIDSKPNRFVLEHFCVEHNIVLDVCWLRFNTFNSVLSLGYLLFTIGKHLINGFTYRDKVNVLLYRLANWGLNYQTMFRDDFLIDNLHLHKKDIVFYVNNRDGMSSVACEKLQEEDYSVVDLSNCKLNIKNGLALFINMFIVHPFIIAMILLYEKTGYFMEDIMKFYITSLPHFLFLTNYNAKCHISSSDHGEISETIIMNRCNCKNILYHWSDTTPDKGVGHAFIIHNVYYVWGTIYHDYQQETYYNDKVEVVGCIFLLPYFIAMQKNDTYIQNETLPKILLCDSSFSQTIHITEDVYIDYLELIIMMTDEISDVEFVFKSKMPYKEIENSFTSETRRILYCERMNKLLKNNSFSYCDNKFSLGALIAMSDLVVNMSINSPATIALILRKEAVYYDITGNDMHPFTKYKNQIVFDDKKMLIGHVKDVLKKQTSAFNYIDPDLLNQYEPYRDSKALERLIVSVYNEANTPLNVI</sequence>
<proteinExistence type="predicted"/>
<protein>
    <submittedName>
        <fullName evidence="2">Uncharacterized protein</fullName>
    </submittedName>
</protein>
<keyword evidence="1" id="KW-1133">Transmembrane helix</keyword>
<keyword evidence="1" id="KW-0472">Membrane</keyword>
<gene>
    <name evidence="2" type="ORF">MBAV_006481</name>
</gene>
<reference evidence="2 3" key="1">
    <citation type="submission" date="2015-02" db="EMBL/GenBank/DDBJ databases">
        <title>Single-cell genomics of uncultivated deep-branching MTB reveals a conserved set of magnetosome genes.</title>
        <authorList>
            <person name="Kolinko S."/>
            <person name="Richter M."/>
            <person name="Glockner F.O."/>
            <person name="Brachmann A."/>
            <person name="Schuler D."/>
        </authorList>
    </citation>
    <scope>NUCLEOTIDE SEQUENCE [LARGE SCALE GENOMIC DNA]</scope>
    <source>
        <strain evidence="2">TM-1</strain>
    </source>
</reference>
<feature type="transmembrane region" description="Helical" evidence="1">
    <location>
        <begin position="274"/>
        <end position="294"/>
    </location>
</feature>
<keyword evidence="3" id="KW-1185">Reference proteome</keyword>
<dbReference type="EMBL" id="LACI01002732">
    <property type="protein sequence ID" value="KJU81348.1"/>
    <property type="molecule type" value="Genomic_DNA"/>
</dbReference>
<name>A0A0F3GL01_9BACT</name>
<dbReference type="Proteomes" id="UP000033423">
    <property type="component" value="Unassembled WGS sequence"/>
</dbReference>